<dbReference type="OrthoDB" id="5398572at2759"/>
<keyword evidence="4" id="KW-1185">Reference proteome</keyword>
<dbReference type="Gene3D" id="1.10.10.60">
    <property type="entry name" value="Homeodomain-like"/>
    <property type="match status" value="1"/>
</dbReference>
<dbReference type="InterPro" id="IPR009057">
    <property type="entry name" value="Homeodomain-like_sf"/>
</dbReference>
<feature type="compositionally biased region" description="Polar residues" evidence="1">
    <location>
        <begin position="775"/>
        <end position="797"/>
    </location>
</feature>
<name>A0A5N6TVS6_ASPAV</name>
<proteinExistence type="predicted"/>
<feature type="compositionally biased region" description="Basic residues" evidence="1">
    <location>
        <begin position="691"/>
        <end position="704"/>
    </location>
</feature>
<dbReference type="EMBL" id="ML742093">
    <property type="protein sequence ID" value="KAE8150483.1"/>
    <property type="molecule type" value="Genomic_DNA"/>
</dbReference>
<gene>
    <name evidence="3" type="ORF">BDV25DRAFT_154308</name>
</gene>
<feature type="domain" description="Myb-like" evidence="2">
    <location>
        <begin position="797"/>
        <end position="857"/>
    </location>
</feature>
<evidence type="ECO:0000259" key="2">
    <source>
        <dbReference type="PROSITE" id="PS50090"/>
    </source>
</evidence>
<dbReference type="PROSITE" id="PS50090">
    <property type="entry name" value="MYB_LIKE"/>
    <property type="match status" value="1"/>
</dbReference>
<sequence>MVRVVSAGVGGDALRAKGSPPRRRWTRSQSRELESRQKDAPGRSSLGKLKKAAQSKGSLSLDVVVEESPRKSTAQVIPESPEDAYNMSGTTILPSEPENDLYPEMMLDALPDLERAAKNTLEFLVLNSDDPVTIVNKAKRHADPTTTQSRRLARFKSKLLSEIKDFGGKTYIDVTRTSESILSLLQNKDGDIERWSPEPVLHQANCARLALEVLLINGNSSASKKAIKDAERLFPSAFMSDLTRHGQRYSVGKSSLEKDTFELALELRTHAIIIRLEDLQHGHGFDPHAILRDSFFLDVPADENFEASDAPLRGFGLDAFGGTDRYLPARFREAAYDRYNYLRVLLPEDEDGYFDIEELKSTYRWKSLVLRTASWLRKRCAEIDQDLDRQQNAEDIKRHDLIAEAQESSRVSLGSANASGLTPRRTETRGERGTVAPSDNRRDDGDLPETRTDTPSIIEPTARRKSGKPSFLNAKSIDRLVQRQQQSRVPADKSQPRRQSEIIERQTFQRENDDSESHRRRTLPASLQQPAPEPAPESPREIPVTREASPILSHDEQDMTFVSDELFVGERTQLEKSRSPVMTRFTRHPRREPQSPTPSGAARERRRQSSSNSRSSEGHQSNHEEDSTQANTTLDLAKSSEEILNAIQRGHASKSDKAPGKTARVAFIDRQEDASRVSPISQEQDPQSAERRRRYRQSKKRRRRNSEEQSSDEDPFQSDARPVDVARRRAAKPDQPLGKRQRRENAEDEPAAQLQDGLQEEARGGAVPEAEATRDTASVPVSSSATHNVTSTKSTVRWTPSEDRRLIRLIEEVGLGGKGSNWCKIERQNEAQAMRDGETRIEGRNQVQLKDRARNLKIGFLRDRKPLPRYFEYVTMKQKDYAMLERKGITVPPEQRGGLRK</sequence>
<evidence type="ECO:0000313" key="3">
    <source>
        <dbReference type="EMBL" id="KAE8150483.1"/>
    </source>
</evidence>
<evidence type="ECO:0000256" key="1">
    <source>
        <dbReference type="SAM" id="MobiDB-lite"/>
    </source>
</evidence>
<dbReference type="AlphaFoldDB" id="A0A5N6TVS6"/>
<feature type="compositionally biased region" description="Basic and acidic residues" evidence="1">
    <location>
        <begin position="490"/>
        <end position="517"/>
    </location>
</feature>
<feature type="compositionally biased region" description="Polar residues" evidence="1">
    <location>
        <begin position="678"/>
        <end position="687"/>
    </location>
</feature>
<reference evidence="3 4" key="1">
    <citation type="submission" date="2019-04" db="EMBL/GenBank/DDBJ databases">
        <title>Friends and foes A comparative genomics study of 23 Aspergillus species from section Flavi.</title>
        <authorList>
            <consortium name="DOE Joint Genome Institute"/>
            <person name="Kjaerbolling I."/>
            <person name="Vesth T."/>
            <person name="Frisvad J.C."/>
            <person name="Nybo J.L."/>
            <person name="Theobald S."/>
            <person name="Kildgaard S."/>
            <person name="Isbrandt T."/>
            <person name="Kuo A."/>
            <person name="Sato A."/>
            <person name="Lyhne E.K."/>
            <person name="Kogle M.E."/>
            <person name="Wiebenga A."/>
            <person name="Kun R.S."/>
            <person name="Lubbers R.J."/>
            <person name="Makela M.R."/>
            <person name="Barry K."/>
            <person name="Chovatia M."/>
            <person name="Clum A."/>
            <person name="Daum C."/>
            <person name="Haridas S."/>
            <person name="He G."/>
            <person name="LaButti K."/>
            <person name="Lipzen A."/>
            <person name="Mondo S."/>
            <person name="Riley R."/>
            <person name="Salamov A."/>
            <person name="Simmons B.A."/>
            <person name="Magnuson J.K."/>
            <person name="Henrissat B."/>
            <person name="Mortensen U.H."/>
            <person name="Larsen T.O."/>
            <person name="Devries R.P."/>
            <person name="Grigoriev I.V."/>
            <person name="Machida M."/>
            <person name="Baker S.E."/>
            <person name="Andersen M.R."/>
        </authorList>
    </citation>
    <scope>NUCLEOTIDE SEQUENCE [LARGE SCALE GENOMIC DNA]</scope>
    <source>
        <strain evidence="3 4">IBT 18842</strain>
    </source>
</reference>
<organism evidence="3 4">
    <name type="scientific">Aspergillus avenaceus</name>
    <dbReference type="NCBI Taxonomy" id="36643"/>
    <lineage>
        <taxon>Eukaryota</taxon>
        <taxon>Fungi</taxon>
        <taxon>Dikarya</taxon>
        <taxon>Ascomycota</taxon>
        <taxon>Pezizomycotina</taxon>
        <taxon>Eurotiomycetes</taxon>
        <taxon>Eurotiomycetidae</taxon>
        <taxon>Eurotiales</taxon>
        <taxon>Aspergillaceae</taxon>
        <taxon>Aspergillus</taxon>
        <taxon>Aspergillus subgen. Circumdati</taxon>
    </lineage>
</organism>
<accession>A0A5N6TVS6</accession>
<feature type="region of interest" description="Disordered" evidence="1">
    <location>
        <begin position="407"/>
        <end position="797"/>
    </location>
</feature>
<protein>
    <recommendedName>
        <fullName evidence="2">Myb-like domain-containing protein</fullName>
    </recommendedName>
</protein>
<dbReference type="CDD" id="cd00167">
    <property type="entry name" value="SANT"/>
    <property type="match status" value="1"/>
</dbReference>
<dbReference type="Proteomes" id="UP000325780">
    <property type="component" value="Unassembled WGS sequence"/>
</dbReference>
<dbReference type="SUPFAM" id="SSF46689">
    <property type="entry name" value="Homeodomain-like"/>
    <property type="match status" value="1"/>
</dbReference>
<feature type="compositionally biased region" description="Basic and acidic residues" evidence="1">
    <location>
        <begin position="439"/>
        <end position="452"/>
    </location>
</feature>
<dbReference type="SMART" id="SM00717">
    <property type="entry name" value="SANT"/>
    <property type="match status" value="1"/>
</dbReference>
<feature type="compositionally biased region" description="Basic and acidic residues" evidence="1">
    <location>
        <begin position="616"/>
        <end position="626"/>
    </location>
</feature>
<dbReference type="InterPro" id="IPR001005">
    <property type="entry name" value="SANT/Myb"/>
</dbReference>
<evidence type="ECO:0000313" key="4">
    <source>
        <dbReference type="Proteomes" id="UP000325780"/>
    </source>
</evidence>
<feature type="region of interest" description="Disordered" evidence="1">
    <location>
        <begin position="1"/>
        <end position="62"/>
    </location>
</feature>
<feature type="compositionally biased region" description="Polar residues" evidence="1">
    <location>
        <begin position="407"/>
        <end position="420"/>
    </location>
</feature>
<feature type="compositionally biased region" description="Basic and acidic residues" evidence="1">
    <location>
        <begin position="29"/>
        <end position="41"/>
    </location>
</feature>